<proteinExistence type="predicted"/>
<gene>
    <name evidence="1" type="ORF">EYC80_004840</name>
</gene>
<accession>A0A5N6KI07</accession>
<keyword evidence="2" id="KW-1185">Reference proteome</keyword>
<sequence>MRLVLPIEKRKVGRDDYLPAYIGYIAYDISMQCDDHHHSRITNQFDGFTGVTVGNLYWTWNLCRHTQSPSDDESDTVSYRSSMDIIGPCLITR</sequence>
<comment type="caution">
    <text evidence="1">The sequence shown here is derived from an EMBL/GenBank/DDBJ whole genome shotgun (WGS) entry which is preliminary data.</text>
</comment>
<evidence type="ECO:0000313" key="1">
    <source>
        <dbReference type="EMBL" id="KAB8303413.1"/>
    </source>
</evidence>
<organism evidence="1 2">
    <name type="scientific">Monilinia laxa</name>
    <name type="common">Brown rot fungus</name>
    <name type="synonym">Sclerotinia laxa</name>
    <dbReference type="NCBI Taxonomy" id="61186"/>
    <lineage>
        <taxon>Eukaryota</taxon>
        <taxon>Fungi</taxon>
        <taxon>Dikarya</taxon>
        <taxon>Ascomycota</taxon>
        <taxon>Pezizomycotina</taxon>
        <taxon>Leotiomycetes</taxon>
        <taxon>Helotiales</taxon>
        <taxon>Sclerotiniaceae</taxon>
        <taxon>Monilinia</taxon>
    </lineage>
</organism>
<dbReference type="AlphaFoldDB" id="A0A5N6KI07"/>
<protein>
    <submittedName>
        <fullName evidence="1">Uncharacterized protein</fullName>
    </submittedName>
</protein>
<dbReference type="EMBL" id="VIGI01000002">
    <property type="protein sequence ID" value="KAB8303413.1"/>
    <property type="molecule type" value="Genomic_DNA"/>
</dbReference>
<dbReference type="Proteomes" id="UP000326757">
    <property type="component" value="Unassembled WGS sequence"/>
</dbReference>
<reference evidence="1 2" key="1">
    <citation type="submission" date="2019-06" db="EMBL/GenBank/DDBJ databases">
        <title>Genome Sequence of the Brown Rot Fungal Pathogen Monilinia laxa.</title>
        <authorList>
            <person name="De Miccolis Angelini R.M."/>
            <person name="Landi L."/>
            <person name="Abate D."/>
            <person name="Pollastro S."/>
            <person name="Romanazzi G."/>
            <person name="Faretra F."/>
        </authorList>
    </citation>
    <scope>NUCLEOTIDE SEQUENCE [LARGE SCALE GENOMIC DNA]</scope>
    <source>
        <strain evidence="1 2">Mlax316</strain>
    </source>
</reference>
<name>A0A5N6KI07_MONLA</name>
<evidence type="ECO:0000313" key="2">
    <source>
        <dbReference type="Proteomes" id="UP000326757"/>
    </source>
</evidence>